<protein>
    <recommendedName>
        <fullName evidence="7">Protein kinase domain-containing protein</fullName>
    </recommendedName>
</protein>
<sequence length="209" mass="23552">MTPLIIASAKTLVPSETNVSYICSRYYRAPELLFNAVKYTCQIDIWSTGCIQSELMSGQPIFLGDSALNQLVEIVKILGTPSNEQILRMNPEYNQYTFPQICPRQWDRVFKTASPDAISLISKLLVYQPTERLTALDALGHSFFDELREPNLKMPNGAPLPELFNFTEGEIATKPDYFHRTLIPNYLAKKQSLTHGSSEEATNGLKENS</sequence>
<dbReference type="GO" id="GO:0005524">
    <property type="term" value="F:ATP binding"/>
    <property type="evidence" value="ECO:0007669"/>
    <property type="project" value="UniProtKB-KW"/>
</dbReference>
<keyword evidence="3" id="KW-0808">Transferase</keyword>
<evidence type="ECO:0000256" key="2">
    <source>
        <dbReference type="ARBA" id="ARBA00022527"/>
    </source>
</evidence>
<dbReference type="SUPFAM" id="SSF56112">
    <property type="entry name" value="Protein kinase-like (PK-like)"/>
    <property type="match status" value="1"/>
</dbReference>
<dbReference type="GO" id="GO:0004674">
    <property type="term" value="F:protein serine/threonine kinase activity"/>
    <property type="evidence" value="ECO:0007669"/>
    <property type="project" value="UniProtKB-KW"/>
</dbReference>
<name>A0ABD2QM45_9PLAT</name>
<feature type="domain" description="Protein kinase" evidence="7">
    <location>
        <begin position="1"/>
        <end position="144"/>
    </location>
</feature>
<dbReference type="EMBL" id="JBJKFK010000130">
    <property type="protein sequence ID" value="KAL3319506.1"/>
    <property type="molecule type" value="Genomic_DNA"/>
</dbReference>
<keyword evidence="9" id="KW-1185">Reference proteome</keyword>
<keyword evidence="2" id="KW-0723">Serine/threonine-protein kinase</keyword>
<dbReference type="AlphaFoldDB" id="A0ABD2QM45"/>
<evidence type="ECO:0000259" key="7">
    <source>
        <dbReference type="PROSITE" id="PS50011"/>
    </source>
</evidence>
<evidence type="ECO:0000256" key="4">
    <source>
        <dbReference type="ARBA" id="ARBA00022741"/>
    </source>
</evidence>
<comment type="caution">
    <text evidence="8">The sequence shown here is derived from an EMBL/GenBank/DDBJ whole genome shotgun (WGS) entry which is preliminary data.</text>
</comment>
<proteinExistence type="inferred from homology"/>
<comment type="similarity">
    <text evidence="1">Belongs to the protein kinase superfamily. CMGC Ser/Thr protein kinase family. GSK-3 subfamily.</text>
</comment>
<dbReference type="PROSITE" id="PS50011">
    <property type="entry name" value="PROTEIN_KINASE_DOM"/>
    <property type="match status" value="1"/>
</dbReference>
<accession>A0ABD2QM45</accession>
<evidence type="ECO:0000256" key="5">
    <source>
        <dbReference type="ARBA" id="ARBA00022777"/>
    </source>
</evidence>
<reference evidence="8 9" key="1">
    <citation type="submission" date="2024-11" db="EMBL/GenBank/DDBJ databases">
        <title>Adaptive evolution of stress response genes in parasites aligns with host niche diversity.</title>
        <authorList>
            <person name="Hahn C."/>
            <person name="Resl P."/>
        </authorList>
    </citation>
    <scope>NUCLEOTIDE SEQUENCE [LARGE SCALE GENOMIC DNA]</scope>
    <source>
        <strain evidence="8">EGGRZ-B1_66</strain>
        <tissue evidence="8">Body</tissue>
    </source>
</reference>
<dbReference type="Pfam" id="PF00069">
    <property type="entry name" value="Pkinase"/>
    <property type="match status" value="1"/>
</dbReference>
<gene>
    <name evidence="8" type="ORF">Ciccas_001823</name>
</gene>
<keyword evidence="5" id="KW-0418">Kinase</keyword>
<evidence type="ECO:0000256" key="3">
    <source>
        <dbReference type="ARBA" id="ARBA00022679"/>
    </source>
</evidence>
<dbReference type="InterPro" id="IPR011009">
    <property type="entry name" value="Kinase-like_dom_sf"/>
</dbReference>
<dbReference type="PANTHER" id="PTHR24057">
    <property type="entry name" value="GLYCOGEN SYNTHASE KINASE-3 ALPHA"/>
    <property type="match status" value="1"/>
</dbReference>
<dbReference type="InterPro" id="IPR000719">
    <property type="entry name" value="Prot_kinase_dom"/>
</dbReference>
<dbReference type="SMART" id="SM00220">
    <property type="entry name" value="S_TKc"/>
    <property type="match status" value="1"/>
</dbReference>
<dbReference type="Proteomes" id="UP001626550">
    <property type="component" value="Unassembled WGS sequence"/>
</dbReference>
<evidence type="ECO:0000256" key="6">
    <source>
        <dbReference type="ARBA" id="ARBA00022840"/>
    </source>
</evidence>
<organism evidence="8 9">
    <name type="scientific">Cichlidogyrus casuarinus</name>
    <dbReference type="NCBI Taxonomy" id="1844966"/>
    <lineage>
        <taxon>Eukaryota</taxon>
        <taxon>Metazoa</taxon>
        <taxon>Spiralia</taxon>
        <taxon>Lophotrochozoa</taxon>
        <taxon>Platyhelminthes</taxon>
        <taxon>Monogenea</taxon>
        <taxon>Monopisthocotylea</taxon>
        <taxon>Dactylogyridea</taxon>
        <taxon>Ancyrocephalidae</taxon>
        <taxon>Cichlidogyrus</taxon>
    </lineage>
</organism>
<dbReference type="Gene3D" id="1.10.510.10">
    <property type="entry name" value="Transferase(Phosphotransferase) domain 1"/>
    <property type="match status" value="1"/>
</dbReference>
<evidence type="ECO:0000256" key="1">
    <source>
        <dbReference type="ARBA" id="ARBA00005527"/>
    </source>
</evidence>
<keyword evidence="4" id="KW-0547">Nucleotide-binding</keyword>
<keyword evidence="6" id="KW-0067">ATP-binding</keyword>
<dbReference type="FunFam" id="1.10.510.10:FF:000624">
    <property type="entry name" value="Mitogen-activated protein kinase"/>
    <property type="match status" value="1"/>
</dbReference>
<dbReference type="InterPro" id="IPR050591">
    <property type="entry name" value="GSK-3"/>
</dbReference>
<evidence type="ECO:0000313" key="9">
    <source>
        <dbReference type="Proteomes" id="UP001626550"/>
    </source>
</evidence>
<dbReference type="PANTHER" id="PTHR24057:SF0">
    <property type="entry name" value="PROTEIN KINASE SHAGGY-RELATED"/>
    <property type="match status" value="1"/>
</dbReference>
<evidence type="ECO:0000313" key="8">
    <source>
        <dbReference type="EMBL" id="KAL3319506.1"/>
    </source>
</evidence>